<proteinExistence type="predicted"/>
<reference evidence="1" key="2">
    <citation type="submission" date="2022-01" db="EMBL/GenBank/DDBJ databases">
        <authorList>
            <person name="Yamashiro T."/>
            <person name="Shiraishi A."/>
            <person name="Satake H."/>
            <person name="Nakayama K."/>
        </authorList>
    </citation>
    <scope>NUCLEOTIDE SEQUENCE</scope>
</reference>
<comment type="caution">
    <text evidence="1">The sequence shown here is derived from an EMBL/GenBank/DDBJ whole genome shotgun (WGS) entry which is preliminary data.</text>
</comment>
<evidence type="ECO:0000313" key="1">
    <source>
        <dbReference type="EMBL" id="GJS76771.1"/>
    </source>
</evidence>
<accession>A0ABQ4YIG2</accession>
<evidence type="ECO:0008006" key="3">
    <source>
        <dbReference type="Google" id="ProtNLM"/>
    </source>
</evidence>
<keyword evidence="2" id="KW-1185">Reference proteome</keyword>
<dbReference type="Proteomes" id="UP001151760">
    <property type="component" value="Unassembled WGS sequence"/>
</dbReference>
<gene>
    <name evidence="1" type="ORF">Tco_0726652</name>
</gene>
<protein>
    <recommendedName>
        <fullName evidence="3">Reverse transcriptase domain-containing protein</fullName>
    </recommendedName>
</protein>
<sequence>MSSININGAENLAADHLSRLEIPELGKLTKAEIRDLFLEEQLMMISDKNNEPWNEAAQIIHQCHRGPSGGHHGITTTARNVFEARSTSLISFVIHKNWSNLVMHVSELATFPRGMRHLKSTFRWVEAHAFYTSNAQNMVNFLKKLFARFAGENRFLQINELDELRLDAYESSISYKEKTKRWHEKWIKTPTVYEKGEKVLLFNSRLRLFPSKLKSRWYMPFTISRDMKGGAIELCNEEGNEFIVNKQHVKSYQKDISEFDADDDITLDDGGVT</sequence>
<name>A0ABQ4YIG2_9ASTR</name>
<evidence type="ECO:0000313" key="2">
    <source>
        <dbReference type="Proteomes" id="UP001151760"/>
    </source>
</evidence>
<dbReference type="EMBL" id="BQNB010010400">
    <property type="protein sequence ID" value="GJS76771.1"/>
    <property type="molecule type" value="Genomic_DNA"/>
</dbReference>
<organism evidence="1 2">
    <name type="scientific">Tanacetum coccineum</name>
    <dbReference type="NCBI Taxonomy" id="301880"/>
    <lineage>
        <taxon>Eukaryota</taxon>
        <taxon>Viridiplantae</taxon>
        <taxon>Streptophyta</taxon>
        <taxon>Embryophyta</taxon>
        <taxon>Tracheophyta</taxon>
        <taxon>Spermatophyta</taxon>
        <taxon>Magnoliopsida</taxon>
        <taxon>eudicotyledons</taxon>
        <taxon>Gunneridae</taxon>
        <taxon>Pentapetalae</taxon>
        <taxon>asterids</taxon>
        <taxon>campanulids</taxon>
        <taxon>Asterales</taxon>
        <taxon>Asteraceae</taxon>
        <taxon>Asteroideae</taxon>
        <taxon>Anthemideae</taxon>
        <taxon>Anthemidinae</taxon>
        <taxon>Tanacetum</taxon>
    </lineage>
</organism>
<reference evidence="1" key="1">
    <citation type="journal article" date="2022" name="Int. J. Mol. Sci.">
        <title>Draft Genome of Tanacetum Coccineum: Genomic Comparison of Closely Related Tanacetum-Family Plants.</title>
        <authorList>
            <person name="Yamashiro T."/>
            <person name="Shiraishi A."/>
            <person name="Nakayama K."/>
            <person name="Satake H."/>
        </authorList>
    </citation>
    <scope>NUCLEOTIDE SEQUENCE</scope>
</reference>